<reference evidence="2" key="1">
    <citation type="submission" date="2016-11" db="UniProtKB">
        <authorList>
            <consortium name="WormBaseParasite"/>
        </authorList>
    </citation>
    <scope>IDENTIFICATION</scope>
</reference>
<keyword evidence="1" id="KW-1185">Reference proteome</keyword>
<accession>A0A1I8ASV7</accession>
<dbReference type="AlphaFoldDB" id="A0A1I8ASV7"/>
<protein>
    <submittedName>
        <fullName evidence="2">Uncharacterized protein</fullName>
    </submittedName>
</protein>
<sequence length="76" mass="8843">MFLQIPYCVLQVVFASLKNRDDLPAYYRTVEDWSEPLSSGRLFFASVCILISFAEYRRALRGALKYVRRKLTSMGD</sequence>
<evidence type="ECO:0000313" key="1">
    <source>
        <dbReference type="Proteomes" id="UP000095287"/>
    </source>
</evidence>
<name>A0A1I8ASV7_9BILA</name>
<proteinExistence type="predicted"/>
<dbReference type="Proteomes" id="UP000095287">
    <property type="component" value="Unplaced"/>
</dbReference>
<evidence type="ECO:0000313" key="2">
    <source>
        <dbReference type="WBParaSite" id="L893_g8539.t1"/>
    </source>
</evidence>
<dbReference type="WBParaSite" id="L893_g8539.t1">
    <property type="protein sequence ID" value="L893_g8539.t1"/>
    <property type="gene ID" value="L893_g8539"/>
</dbReference>
<organism evidence="1 2">
    <name type="scientific">Steinernema glaseri</name>
    <dbReference type="NCBI Taxonomy" id="37863"/>
    <lineage>
        <taxon>Eukaryota</taxon>
        <taxon>Metazoa</taxon>
        <taxon>Ecdysozoa</taxon>
        <taxon>Nematoda</taxon>
        <taxon>Chromadorea</taxon>
        <taxon>Rhabditida</taxon>
        <taxon>Tylenchina</taxon>
        <taxon>Panagrolaimomorpha</taxon>
        <taxon>Strongyloidoidea</taxon>
        <taxon>Steinernematidae</taxon>
        <taxon>Steinernema</taxon>
    </lineage>
</organism>